<name>A0ABY1JJC2_9BACL</name>
<keyword evidence="8" id="KW-1133">Transmembrane helix</keyword>
<dbReference type="InterPro" id="IPR023364">
    <property type="entry name" value="Trans_sialidase_dom3"/>
</dbReference>
<keyword evidence="7" id="KW-0326">Glycosidase</keyword>
<sequence length="1033" mass="112674">MVVAQLILQTYPVWLRKSLNKKGEISLRKITSLFLAIIMFIIMFPTTTNANQNVQTASDPSLVFRVDNQQIHNNNYTNLNDKLDALKALNEGTIIARFRYTGTSIMSLFSLSNNTVANGHFHLYISPSAIGSENRYEKAGETNVNTHVKTDITVKENEVHTLAMVVDQSQGYKYFLDGKLIKTDTTSARKFLSSIYSPNTAELGRTDRSSGNEYLFNGDIDFAEVYGRPLADQDLISITGVTQKQPIQNPLPEGAKITEPTSVFYPGLYGSNAYRIPALLYTEAGTLIAGIDKRINHGGDSPANIDMMVRRSLDQGKTWETNGVLINNYPGNASNIDQSLLEDRETNRIFSLVLGFPDGGGFPTSVKGSGFKTVNGQRYMVLLDANKKEYTIRENGEVYDDLNVKTTYKVDKLRNLFNSNVQISNVFLSNSPLKPRMTSYLELWHSDDEGLTWEGPTDLNGLLKEEWMAFLGAGPGTGIQMTQGSHAGRLVYPVYFTNENGSQNSAVIYSDDHGATWHRGESPNEGRIVNGVTMNERTSTGNELTESQVLEMPDGQLKLFMRNYSGYAQIATSFDGGETWDSEVVTEKGLIAAYCQMTAIRYNGQIDGKEAVIFASPGNSSSRINGTVKVGLIQENGTYSNGRTKYTFDWKYSQLVKEGTYAYSSLSNLSNGDVGLFYEGTGSAEMSFIKFNTEYLKWQRQTDSSVPHLVSIALTDSKPDGYKVNDKLRIKTVFDSYMMLTGDRSLKGTIGTKEVDFQLVSQNASGTEFIFETVFPEIASGSYPLDVAFSANLKAYGVSGNEFTTQAEANKLHTKVVSGTTAVQGAATSLKGASQVASGQAFDIQLGLRNVTQSVYAQDITVTYDQAVADFVTANSLIDGVNLIETVTKVPGTLRFLIASEGSGHAVTGDVDVLGLSFKAKEVTEPLTGTIKVSIAKFGDENGIETEAAPSSLSVEVTPGTVGIPGDINNDGKVSIGDLAIVAANYGKDSTSSDWMKIKHMDIDANGIIDIVDLSFVAKKIMEPATTGSNAKE</sequence>
<dbReference type="CDD" id="cd14254">
    <property type="entry name" value="Dockerin_II"/>
    <property type="match status" value="1"/>
</dbReference>
<dbReference type="SUPFAM" id="SSF49899">
    <property type="entry name" value="Concanavalin A-like lectins/glucanases"/>
    <property type="match status" value="1"/>
</dbReference>
<dbReference type="SUPFAM" id="SSF63446">
    <property type="entry name" value="Type I dockerin domain"/>
    <property type="match status" value="1"/>
</dbReference>
<dbReference type="InterPro" id="IPR002105">
    <property type="entry name" value="Dockerin_1_rpt"/>
</dbReference>
<dbReference type="InterPro" id="IPR002102">
    <property type="entry name" value="Cohesin_dom"/>
</dbReference>
<keyword evidence="6" id="KW-0378">Hydrolase</keyword>
<dbReference type="SUPFAM" id="SSF49384">
    <property type="entry name" value="Carbohydrate-binding domain"/>
    <property type="match status" value="1"/>
</dbReference>
<dbReference type="InterPro" id="IPR018247">
    <property type="entry name" value="EF_Hand_1_Ca_BS"/>
</dbReference>
<dbReference type="InterPro" id="IPR036439">
    <property type="entry name" value="Dockerin_dom_sf"/>
</dbReference>
<evidence type="ECO:0000256" key="3">
    <source>
        <dbReference type="ARBA" id="ARBA00012733"/>
    </source>
</evidence>
<evidence type="ECO:0000259" key="9">
    <source>
        <dbReference type="Pfam" id="PF00963"/>
    </source>
</evidence>
<keyword evidence="8" id="KW-0472">Membrane</keyword>
<dbReference type="InterPro" id="IPR008965">
    <property type="entry name" value="CBM2/CBM3_carb-bd_dom_sf"/>
</dbReference>
<dbReference type="InterPro" id="IPR011040">
    <property type="entry name" value="Sialidase"/>
</dbReference>
<feature type="domain" description="Sialidase" evidence="11">
    <location>
        <begin position="277"/>
        <end position="621"/>
    </location>
</feature>
<dbReference type="Gene3D" id="2.60.40.680">
    <property type="match status" value="1"/>
</dbReference>
<dbReference type="PANTHER" id="PTHR10628">
    <property type="entry name" value="SIALIDASE"/>
    <property type="match status" value="1"/>
</dbReference>
<evidence type="ECO:0000256" key="7">
    <source>
        <dbReference type="ARBA" id="ARBA00023295"/>
    </source>
</evidence>
<keyword evidence="13" id="KW-1185">Reference proteome</keyword>
<feature type="transmembrane region" description="Helical" evidence="8">
    <location>
        <begin position="26"/>
        <end position="44"/>
    </location>
</feature>
<gene>
    <name evidence="12" type="ORF">SAMN05421578_10164</name>
</gene>
<evidence type="ECO:0000259" key="11">
    <source>
        <dbReference type="Pfam" id="PF13859"/>
    </source>
</evidence>
<dbReference type="Pfam" id="PF13859">
    <property type="entry name" value="BNR_3"/>
    <property type="match status" value="1"/>
</dbReference>
<evidence type="ECO:0000256" key="2">
    <source>
        <dbReference type="ARBA" id="ARBA00009348"/>
    </source>
</evidence>
<dbReference type="InterPro" id="IPR013320">
    <property type="entry name" value="ConA-like_dom_sf"/>
</dbReference>
<evidence type="ECO:0000256" key="1">
    <source>
        <dbReference type="ARBA" id="ARBA00000427"/>
    </source>
</evidence>
<dbReference type="PROSITE" id="PS00018">
    <property type="entry name" value="EF_HAND_1"/>
    <property type="match status" value="2"/>
</dbReference>
<dbReference type="Pfam" id="PF00404">
    <property type="entry name" value="Dockerin_1"/>
    <property type="match status" value="1"/>
</dbReference>
<dbReference type="Gene3D" id="2.120.10.10">
    <property type="match status" value="1"/>
</dbReference>
<comment type="catalytic activity">
    <reaction evidence="1">
        <text>Hydrolysis of alpha-(2-&gt;3)-, alpha-(2-&gt;6)-, alpha-(2-&gt;8)- glycosidic linkages of terminal sialic acid residues in oligosaccharides, glycoproteins, glycolipids, colominic acid and synthetic substrates.</text>
        <dbReference type="EC" id="3.2.1.18"/>
    </reaction>
</comment>
<dbReference type="InterPro" id="IPR036278">
    <property type="entry name" value="Sialidase_sf"/>
</dbReference>
<keyword evidence="5" id="KW-0677">Repeat</keyword>
<feature type="domain" description="Cohesin" evidence="9">
    <location>
        <begin position="828"/>
        <end position="956"/>
    </location>
</feature>
<accession>A0ABY1JJC2</accession>
<proteinExistence type="inferred from homology"/>
<dbReference type="EC" id="3.2.1.18" evidence="3"/>
<dbReference type="CDD" id="cd15482">
    <property type="entry name" value="Sialidase_non-viral"/>
    <property type="match status" value="1"/>
</dbReference>
<comment type="caution">
    <text evidence="12">The sequence shown here is derived from an EMBL/GenBank/DDBJ whole genome shotgun (WGS) entry which is preliminary data.</text>
</comment>
<evidence type="ECO:0000256" key="5">
    <source>
        <dbReference type="ARBA" id="ARBA00022737"/>
    </source>
</evidence>
<organism evidence="12 13">
    <name type="scientific">Paenibacillus macquariensis</name>
    <dbReference type="NCBI Taxonomy" id="948756"/>
    <lineage>
        <taxon>Bacteria</taxon>
        <taxon>Bacillati</taxon>
        <taxon>Bacillota</taxon>
        <taxon>Bacilli</taxon>
        <taxon>Bacillales</taxon>
        <taxon>Paenibacillaceae</taxon>
        <taxon>Paenibacillus</taxon>
    </lineage>
</organism>
<dbReference type="PANTHER" id="PTHR10628:SF30">
    <property type="entry name" value="EXO-ALPHA-SIALIDASE"/>
    <property type="match status" value="1"/>
</dbReference>
<keyword evidence="4" id="KW-0732">Signal</keyword>
<dbReference type="CDD" id="cd08547">
    <property type="entry name" value="Type_II_cohesin"/>
    <property type="match status" value="1"/>
</dbReference>
<dbReference type="InterPro" id="IPR026856">
    <property type="entry name" value="Sialidase_fam"/>
</dbReference>
<dbReference type="Gene3D" id="1.10.1330.10">
    <property type="entry name" value="Dockerin domain"/>
    <property type="match status" value="1"/>
</dbReference>
<comment type="similarity">
    <text evidence="2">Belongs to the glycosyl hydrolase 33 family.</text>
</comment>
<dbReference type="Gene3D" id="2.60.120.200">
    <property type="match status" value="1"/>
</dbReference>
<reference evidence="12 13" key="1">
    <citation type="submission" date="2017-01" db="EMBL/GenBank/DDBJ databases">
        <authorList>
            <person name="Varghese N."/>
            <person name="Submissions S."/>
        </authorList>
    </citation>
    <scope>NUCLEOTIDE SEQUENCE [LARGE SCALE GENOMIC DNA]</scope>
    <source>
        <strain evidence="12 13">ATCC 23464</strain>
    </source>
</reference>
<evidence type="ECO:0000256" key="8">
    <source>
        <dbReference type="SAM" id="Phobius"/>
    </source>
</evidence>
<dbReference type="Proteomes" id="UP000186666">
    <property type="component" value="Unassembled WGS sequence"/>
</dbReference>
<evidence type="ECO:0000313" key="13">
    <source>
        <dbReference type="Proteomes" id="UP000186666"/>
    </source>
</evidence>
<evidence type="ECO:0000256" key="6">
    <source>
        <dbReference type="ARBA" id="ARBA00022801"/>
    </source>
</evidence>
<protein>
    <recommendedName>
        <fullName evidence="3">exo-alpha-sialidase</fullName>
        <ecNumber evidence="3">3.2.1.18</ecNumber>
    </recommendedName>
</protein>
<dbReference type="SUPFAM" id="SSF50939">
    <property type="entry name" value="Sialidases"/>
    <property type="match status" value="1"/>
</dbReference>
<dbReference type="Gene3D" id="2.40.220.10">
    <property type="entry name" value="Intramolecular Trans-sialidase, Domain 3"/>
    <property type="match status" value="1"/>
</dbReference>
<evidence type="ECO:0000256" key="4">
    <source>
        <dbReference type="ARBA" id="ARBA00022729"/>
    </source>
</evidence>
<dbReference type="InterPro" id="IPR004124">
    <property type="entry name" value="Glyco_hydro_33_N"/>
</dbReference>
<dbReference type="Pfam" id="PF02973">
    <property type="entry name" value="Sialidase"/>
    <property type="match status" value="1"/>
</dbReference>
<dbReference type="Pfam" id="PF00963">
    <property type="entry name" value="Cohesin"/>
    <property type="match status" value="1"/>
</dbReference>
<dbReference type="EMBL" id="FTNK01000001">
    <property type="protein sequence ID" value="SIQ28900.1"/>
    <property type="molecule type" value="Genomic_DNA"/>
</dbReference>
<evidence type="ECO:0000313" key="12">
    <source>
        <dbReference type="EMBL" id="SIQ28900.1"/>
    </source>
</evidence>
<feature type="domain" description="Glycoside hydrolase family 33 N-terminal" evidence="10">
    <location>
        <begin position="70"/>
        <end position="241"/>
    </location>
</feature>
<keyword evidence="8" id="KW-0812">Transmembrane</keyword>
<evidence type="ECO:0000259" key="10">
    <source>
        <dbReference type="Pfam" id="PF02973"/>
    </source>
</evidence>